<dbReference type="PROSITE" id="PS51186">
    <property type="entry name" value="GNAT"/>
    <property type="match status" value="1"/>
</dbReference>
<dbReference type="CDD" id="cd04301">
    <property type="entry name" value="NAT_SF"/>
    <property type="match status" value="1"/>
</dbReference>
<evidence type="ECO:0000313" key="4">
    <source>
        <dbReference type="EMBL" id="MBT1690317.1"/>
    </source>
</evidence>
<protein>
    <submittedName>
        <fullName evidence="4">GNAT family N-acetyltransferase</fullName>
    </submittedName>
</protein>
<evidence type="ECO:0000256" key="1">
    <source>
        <dbReference type="ARBA" id="ARBA00022679"/>
    </source>
</evidence>
<dbReference type="InterPro" id="IPR000182">
    <property type="entry name" value="GNAT_dom"/>
</dbReference>
<dbReference type="GO" id="GO:0016747">
    <property type="term" value="F:acyltransferase activity, transferring groups other than amino-acyl groups"/>
    <property type="evidence" value="ECO:0007669"/>
    <property type="project" value="InterPro"/>
</dbReference>
<sequence>MPSFTITALTHLPRVVTALSEILVETVAHGGSVSFMHPLPVEQARAFWDSSLAAAARGERIVLGAWDGDVLVGTVTLLLDCPPNQPHRGEIAKMMTRMHYRGQGVARTLMQEAERLAVERGRTLLTLDTAEDEGAAGLYEKLGYHRTGVIPDFALKPHGGLTGTIIFWKRIGAVAEVKLPGLI</sequence>
<dbReference type="Gene3D" id="3.40.630.30">
    <property type="match status" value="1"/>
</dbReference>
<dbReference type="InterPro" id="IPR050832">
    <property type="entry name" value="Bact_Acetyltransf"/>
</dbReference>
<gene>
    <name evidence="4" type="ORF">KK078_27370</name>
</gene>
<dbReference type="SUPFAM" id="SSF55729">
    <property type="entry name" value="Acyl-CoA N-acyltransferases (Nat)"/>
    <property type="match status" value="1"/>
</dbReference>
<dbReference type="Pfam" id="PF00583">
    <property type="entry name" value="Acetyltransf_1"/>
    <property type="match status" value="1"/>
</dbReference>
<reference evidence="4 5" key="1">
    <citation type="submission" date="2021-05" db="EMBL/GenBank/DDBJ databases">
        <title>A Polyphasic approach of four new species of the genus Ohtaekwangia: Ohtaekwangia histidinii sp. nov., Ohtaekwangia cretensis sp. nov., Ohtaekwangia indiensis sp. nov., Ohtaekwangia reichenbachii sp. nov. from diverse environment.</title>
        <authorList>
            <person name="Octaviana S."/>
        </authorList>
    </citation>
    <scope>NUCLEOTIDE SEQUENCE [LARGE SCALE GENOMIC DNA]</scope>
    <source>
        <strain evidence="4 5">PWU37</strain>
    </source>
</reference>
<accession>A0AAP2DFH7</accession>
<evidence type="ECO:0000256" key="2">
    <source>
        <dbReference type="ARBA" id="ARBA00023315"/>
    </source>
</evidence>
<evidence type="ECO:0000313" key="5">
    <source>
        <dbReference type="Proteomes" id="UP001319180"/>
    </source>
</evidence>
<keyword evidence="2" id="KW-0012">Acyltransferase</keyword>
<organism evidence="4 5">
    <name type="scientific">Dawidia soli</name>
    <dbReference type="NCBI Taxonomy" id="2782352"/>
    <lineage>
        <taxon>Bacteria</taxon>
        <taxon>Pseudomonadati</taxon>
        <taxon>Bacteroidota</taxon>
        <taxon>Cytophagia</taxon>
        <taxon>Cytophagales</taxon>
        <taxon>Chryseotaleaceae</taxon>
        <taxon>Dawidia</taxon>
    </lineage>
</organism>
<comment type="caution">
    <text evidence="4">The sequence shown here is derived from an EMBL/GenBank/DDBJ whole genome shotgun (WGS) entry which is preliminary data.</text>
</comment>
<dbReference type="Proteomes" id="UP001319180">
    <property type="component" value="Unassembled WGS sequence"/>
</dbReference>
<dbReference type="AlphaFoldDB" id="A0AAP2DFH7"/>
<name>A0AAP2DFH7_9BACT</name>
<keyword evidence="1" id="KW-0808">Transferase</keyword>
<dbReference type="PANTHER" id="PTHR43877:SF1">
    <property type="entry name" value="ACETYLTRANSFERASE"/>
    <property type="match status" value="1"/>
</dbReference>
<evidence type="ECO:0000259" key="3">
    <source>
        <dbReference type="PROSITE" id="PS51186"/>
    </source>
</evidence>
<keyword evidence="5" id="KW-1185">Reference proteome</keyword>
<dbReference type="EMBL" id="JAHESC010000062">
    <property type="protein sequence ID" value="MBT1690317.1"/>
    <property type="molecule type" value="Genomic_DNA"/>
</dbReference>
<proteinExistence type="predicted"/>
<feature type="domain" description="N-acetyltransferase" evidence="3">
    <location>
        <begin position="4"/>
        <end position="172"/>
    </location>
</feature>
<dbReference type="InterPro" id="IPR016181">
    <property type="entry name" value="Acyl_CoA_acyltransferase"/>
</dbReference>
<dbReference type="PANTHER" id="PTHR43877">
    <property type="entry name" value="AMINOALKYLPHOSPHONATE N-ACETYLTRANSFERASE-RELATED-RELATED"/>
    <property type="match status" value="1"/>
</dbReference>
<dbReference type="RefSeq" id="WP_254093535.1">
    <property type="nucleotide sequence ID" value="NZ_JAHESC010000062.1"/>
</dbReference>